<feature type="region of interest" description="Disordered" evidence="7">
    <location>
        <begin position="1"/>
        <end position="80"/>
    </location>
</feature>
<reference evidence="10" key="1">
    <citation type="submission" date="2014-11" db="EMBL/GenBank/DDBJ databases">
        <authorList>
            <person name="Otto D Thomas"/>
            <person name="Naeem Raeece"/>
        </authorList>
    </citation>
    <scope>NUCLEOTIDE SEQUENCE</scope>
</reference>
<dbReference type="PIRSF" id="PIRSF031066">
    <property type="entry name" value="Splicing_factor_SPF45"/>
    <property type="match status" value="1"/>
</dbReference>
<evidence type="ECO:0000259" key="9">
    <source>
        <dbReference type="PROSITE" id="PS50174"/>
    </source>
</evidence>
<dbReference type="FunFam" id="3.30.70.330:FF:000382">
    <property type="entry name" value="G-patch domain-containing protein"/>
    <property type="match status" value="1"/>
</dbReference>
<keyword evidence="3 6" id="KW-0694">RNA-binding</keyword>
<evidence type="ECO:0000256" key="5">
    <source>
        <dbReference type="ARBA" id="ARBA00023242"/>
    </source>
</evidence>
<evidence type="ECO:0000256" key="3">
    <source>
        <dbReference type="ARBA" id="ARBA00022884"/>
    </source>
</evidence>
<accession>A0A0G4ICG1</accession>
<dbReference type="InterPro" id="IPR000467">
    <property type="entry name" value="G_patch_dom"/>
</dbReference>
<dbReference type="InterPro" id="IPR012677">
    <property type="entry name" value="Nucleotide-bd_a/b_plait_sf"/>
</dbReference>
<dbReference type="SUPFAM" id="SSF54928">
    <property type="entry name" value="RNA-binding domain, RBD"/>
    <property type="match status" value="1"/>
</dbReference>
<feature type="region of interest" description="Disordered" evidence="7">
    <location>
        <begin position="96"/>
        <end position="127"/>
    </location>
</feature>
<sequence length="437" mass="47611">MLHSLYSNLPPPSTGGETSVDVKRETSADTAGPASSAPKEHTKKEDAWTAARTAAALLPPPTSVMSKRAEPKKLSHNPYMPQIGASAHAALMIRKEKALSKDLKSNRKPTSGDVSPLPSPTAEEDSLLMAESDNAANLAGNLMRKLHSEYDPMRPNEYEIVIRERVRRRQQEENERRQQEELERFRREREEARANAPPSSALDVSGEEAWKRRAMLSGAASPPAPSGVPAVATPGSGLGFSDAPSPPSASTGPGAGSMDVDPKKPFASRYMEKMGWQAGQGLGRERQGMTAPLVARKTDKRSGVIVQGQDRFVGPGAAANAEASKRPRSVQFNRPPTRVVLLLNMVGKEEVDEELKEEVQEEGIKFGNLLSVKIHVAAAVSDDRAVRIFLEYESKDMAIKALMAFEGRFFGGRSVKARFFSDERYAQNILEPGADEE</sequence>
<feature type="compositionally biased region" description="Basic and acidic residues" evidence="7">
    <location>
        <begin position="38"/>
        <end position="47"/>
    </location>
</feature>
<dbReference type="PROSITE" id="PS50102">
    <property type="entry name" value="RRM"/>
    <property type="match status" value="1"/>
</dbReference>
<organism evidence="10">
    <name type="scientific">Chromera velia CCMP2878</name>
    <dbReference type="NCBI Taxonomy" id="1169474"/>
    <lineage>
        <taxon>Eukaryota</taxon>
        <taxon>Sar</taxon>
        <taxon>Alveolata</taxon>
        <taxon>Colpodellida</taxon>
        <taxon>Chromeraceae</taxon>
        <taxon>Chromera</taxon>
    </lineage>
</organism>
<feature type="compositionally biased region" description="Basic and acidic residues" evidence="7">
    <location>
        <begin position="96"/>
        <end position="105"/>
    </location>
</feature>
<dbReference type="GO" id="GO:0045292">
    <property type="term" value="P:mRNA cis splicing, via spliceosome"/>
    <property type="evidence" value="ECO:0007669"/>
    <property type="project" value="UniProtKB-UniRule"/>
</dbReference>
<dbReference type="AlphaFoldDB" id="A0A0G4ICG1"/>
<dbReference type="InterPro" id="IPR000504">
    <property type="entry name" value="RRM_dom"/>
</dbReference>
<name>A0A0G4ICG1_9ALVE</name>
<evidence type="ECO:0000256" key="4">
    <source>
        <dbReference type="ARBA" id="ARBA00023187"/>
    </source>
</evidence>
<evidence type="ECO:0000259" key="8">
    <source>
        <dbReference type="PROSITE" id="PS50102"/>
    </source>
</evidence>
<dbReference type="InterPro" id="IPR035979">
    <property type="entry name" value="RBD_domain_sf"/>
</dbReference>
<dbReference type="PANTHER" id="PTHR13288">
    <property type="entry name" value="SPLICING FACTOR 45 SPF45"/>
    <property type="match status" value="1"/>
</dbReference>
<dbReference type="Pfam" id="PF01585">
    <property type="entry name" value="G-patch"/>
    <property type="match status" value="1"/>
</dbReference>
<dbReference type="SMART" id="SM00361">
    <property type="entry name" value="RRM_1"/>
    <property type="match status" value="1"/>
</dbReference>
<dbReference type="PROSITE" id="PS50174">
    <property type="entry name" value="G_PATCH"/>
    <property type="match status" value="1"/>
</dbReference>
<dbReference type="GO" id="GO:0003723">
    <property type="term" value="F:RNA binding"/>
    <property type="evidence" value="ECO:0007669"/>
    <property type="project" value="UniProtKB-UniRule"/>
</dbReference>
<comment type="subcellular location">
    <subcellularLocation>
        <location evidence="1">Nucleus</location>
    </subcellularLocation>
</comment>
<dbReference type="PANTHER" id="PTHR13288:SF8">
    <property type="entry name" value="SPLICING FACTOR 45"/>
    <property type="match status" value="1"/>
</dbReference>
<dbReference type="SMART" id="SM00443">
    <property type="entry name" value="G_patch"/>
    <property type="match status" value="1"/>
</dbReference>
<evidence type="ECO:0008006" key="11">
    <source>
        <dbReference type="Google" id="ProtNLM"/>
    </source>
</evidence>
<feature type="domain" description="G-patch" evidence="9">
    <location>
        <begin position="263"/>
        <end position="309"/>
    </location>
</feature>
<proteinExistence type="predicted"/>
<gene>
    <name evidence="10" type="ORF">Cvel_13104</name>
</gene>
<evidence type="ECO:0000313" key="10">
    <source>
        <dbReference type="EMBL" id="CEM54859.1"/>
    </source>
</evidence>
<dbReference type="InterPro" id="IPR040052">
    <property type="entry name" value="RBM17"/>
</dbReference>
<evidence type="ECO:0000256" key="6">
    <source>
        <dbReference type="PIRNR" id="PIRNR031066"/>
    </source>
</evidence>
<keyword evidence="2 6" id="KW-0507">mRNA processing</keyword>
<protein>
    <recommendedName>
        <fullName evidence="11">G-patch domain-containing protein</fullName>
    </recommendedName>
</protein>
<dbReference type="EMBL" id="CDMZ01005824">
    <property type="protein sequence ID" value="CEM54859.1"/>
    <property type="molecule type" value="Genomic_DNA"/>
</dbReference>
<feature type="region of interest" description="Disordered" evidence="7">
    <location>
        <begin position="185"/>
        <end position="263"/>
    </location>
</feature>
<feature type="domain" description="RRM" evidence="8">
    <location>
        <begin position="338"/>
        <end position="422"/>
    </location>
</feature>
<dbReference type="Gene3D" id="3.30.70.330">
    <property type="match status" value="1"/>
</dbReference>
<dbReference type="VEuPathDB" id="CryptoDB:Cvel_13104"/>
<keyword evidence="5" id="KW-0539">Nucleus</keyword>
<feature type="compositionally biased region" description="Low complexity" evidence="7">
    <location>
        <begin position="217"/>
        <end position="235"/>
    </location>
</feature>
<evidence type="ECO:0000256" key="7">
    <source>
        <dbReference type="SAM" id="MobiDB-lite"/>
    </source>
</evidence>
<dbReference type="InterPro" id="IPR003954">
    <property type="entry name" value="RRM_euk-type"/>
</dbReference>
<evidence type="ECO:0000256" key="2">
    <source>
        <dbReference type="ARBA" id="ARBA00022664"/>
    </source>
</evidence>
<evidence type="ECO:0000256" key="1">
    <source>
        <dbReference type="ARBA" id="ARBA00004123"/>
    </source>
</evidence>
<feature type="compositionally biased region" description="Low complexity" evidence="7">
    <location>
        <begin position="48"/>
        <end position="57"/>
    </location>
</feature>
<keyword evidence="4 6" id="KW-0508">mRNA splicing</keyword>
<dbReference type="GO" id="GO:0071011">
    <property type="term" value="C:precatalytic spliceosome"/>
    <property type="evidence" value="ECO:0007669"/>
    <property type="project" value="TreeGrafter"/>
</dbReference>